<accession>A0A915HLW8</accession>
<name>A0A915HLW8_ROMCU</name>
<sequence length="75" mass="8693">MQPPSSPQPLDHRFDHPRSTDQSQDCYQDCTLSTDRRPQNSAPPPNKFVSFQPQPLEQPPQLQLHTEMLLEQLIQ</sequence>
<evidence type="ECO:0000313" key="2">
    <source>
        <dbReference type="Proteomes" id="UP000887565"/>
    </source>
</evidence>
<protein>
    <submittedName>
        <fullName evidence="3">Uncharacterized protein</fullName>
    </submittedName>
</protein>
<dbReference type="Proteomes" id="UP000887565">
    <property type="component" value="Unplaced"/>
</dbReference>
<evidence type="ECO:0000256" key="1">
    <source>
        <dbReference type="SAM" id="MobiDB-lite"/>
    </source>
</evidence>
<reference evidence="3" key="1">
    <citation type="submission" date="2022-11" db="UniProtKB">
        <authorList>
            <consortium name="WormBaseParasite"/>
        </authorList>
    </citation>
    <scope>IDENTIFICATION</scope>
</reference>
<organism evidence="2 3">
    <name type="scientific">Romanomermis culicivorax</name>
    <name type="common">Nematode worm</name>
    <dbReference type="NCBI Taxonomy" id="13658"/>
    <lineage>
        <taxon>Eukaryota</taxon>
        <taxon>Metazoa</taxon>
        <taxon>Ecdysozoa</taxon>
        <taxon>Nematoda</taxon>
        <taxon>Enoplea</taxon>
        <taxon>Dorylaimia</taxon>
        <taxon>Mermithida</taxon>
        <taxon>Mermithoidea</taxon>
        <taxon>Mermithidae</taxon>
        <taxon>Romanomermis</taxon>
    </lineage>
</organism>
<keyword evidence="2" id="KW-1185">Reference proteome</keyword>
<evidence type="ECO:0000313" key="3">
    <source>
        <dbReference type="WBParaSite" id="nRc.2.0.1.t02337-RA"/>
    </source>
</evidence>
<dbReference type="AlphaFoldDB" id="A0A915HLW8"/>
<feature type="compositionally biased region" description="Basic and acidic residues" evidence="1">
    <location>
        <begin position="10"/>
        <end position="19"/>
    </location>
</feature>
<feature type="compositionally biased region" description="Polar residues" evidence="1">
    <location>
        <begin position="20"/>
        <end position="33"/>
    </location>
</feature>
<proteinExistence type="predicted"/>
<dbReference type="WBParaSite" id="nRc.2.0.1.t02337-RA">
    <property type="protein sequence ID" value="nRc.2.0.1.t02337-RA"/>
    <property type="gene ID" value="nRc.2.0.1.g02337"/>
</dbReference>
<feature type="compositionally biased region" description="Low complexity" evidence="1">
    <location>
        <begin position="52"/>
        <end position="61"/>
    </location>
</feature>
<feature type="region of interest" description="Disordered" evidence="1">
    <location>
        <begin position="1"/>
        <end position="61"/>
    </location>
</feature>